<organism evidence="2 3">
    <name type="scientific">Agaribacter flavus</name>
    <dbReference type="NCBI Taxonomy" id="1902781"/>
    <lineage>
        <taxon>Bacteria</taxon>
        <taxon>Pseudomonadati</taxon>
        <taxon>Pseudomonadota</taxon>
        <taxon>Gammaproteobacteria</taxon>
        <taxon>Alteromonadales</taxon>
        <taxon>Alteromonadaceae</taxon>
        <taxon>Agaribacter</taxon>
    </lineage>
</organism>
<comment type="caution">
    <text evidence="2">The sequence shown here is derived from an EMBL/GenBank/DDBJ whole genome shotgun (WGS) entry which is preliminary data.</text>
</comment>
<keyword evidence="3" id="KW-1185">Reference proteome</keyword>
<dbReference type="SUPFAM" id="SSF54523">
    <property type="entry name" value="Pili subunits"/>
    <property type="match status" value="1"/>
</dbReference>
<evidence type="ECO:0000256" key="1">
    <source>
        <dbReference type="SAM" id="Phobius"/>
    </source>
</evidence>
<reference evidence="3" key="1">
    <citation type="journal article" date="2019" name="Int. J. Syst. Evol. Microbiol.">
        <title>The Global Catalogue of Microorganisms (GCM) 10K type strain sequencing project: providing services to taxonomists for standard genome sequencing and annotation.</title>
        <authorList>
            <consortium name="The Broad Institute Genomics Platform"/>
            <consortium name="The Broad Institute Genome Sequencing Center for Infectious Disease"/>
            <person name="Wu L."/>
            <person name="Ma J."/>
        </authorList>
    </citation>
    <scope>NUCLEOTIDE SEQUENCE [LARGE SCALE GENOMIC DNA]</scope>
    <source>
        <strain evidence="3">KCTC 52473</strain>
    </source>
</reference>
<accession>A0ABV7FTB8</accession>
<name>A0ABV7FTB8_9ALTE</name>
<sequence length="135" mass="15049">MCRKFDKLPVTKGFTIVEVLVVLVIVGLLSAVIAPNIFQWIKSSQNAAIDREVQSFFSALPIQAKMTNTPVRFKSEQAIQNLPKELSKFTFFFDPDLIVLSSGLCKGSTLTIAEANSVTRVYSIDPPYCYVQLQN</sequence>
<keyword evidence="1" id="KW-0472">Membrane</keyword>
<dbReference type="RefSeq" id="WP_376920075.1">
    <property type="nucleotide sequence ID" value="NZ_JBHRSW010000015.1"/>
</dbReference>
<dbReference type="Gene3D" id="3.30.700.10">
    <property type="entry name" value="Glycoprotein, Type 4 Pilin"/>
    <property type="match status" value="1"/>
</dbReference>
<feature type="transmembrane region" description="Helical" evidence="1">
    <location>
        <begin position="13"/>
        <end position="34"/>
    </location>
</feature>
<protein>
    <submittedName>
        <fullName evidence="2">Prepilin-type N-terminal cleavage/methylation domain-containing protein</fullName>
    </submittedName>
</protein>
<evidence type="ECO:0000313" key="3">
    <source>
        <dbReference type="Proteomes" id="UP001595478"/>
    </source>
</evidence>
<evidence type="ECO:0000313" key="2">
    <source>
        <dbReference type="EMBL" id="MFC3121945.1"/>
    </source>
</evidence>
<dbReference type="InterPro" id="IPR012902">
    <property type="entry name" value="N_methyl_site"/>
</dbReference>
<dbReference type="NCBIfam" id="TIGR02532">
    <property type="entry name" value="IV_pilin_GFxxxE"/>
    <property type="match status" value="1"/>
</dbReference>
<dbReference type="EMBL" id="JBHRSW010000015">
    <property type="protein sequence ID" value="MFC3121945.1"/>
    <property type="molecule type" value="Genomic_DNA"/>
</dbReference>
<proteinExistence type="predicted"/>
<keyword evidence="1" id="KW-0812">Transmembrane</keyword>
<gene>
    <name evidence="2" type="ORF">ACFOHL_09960</name>
</gene>
<dbReference type="Pfam" id="PF07963">
    <property type="entry name" value="N_methyl"/>
    <property type="match status" value="1"/>
</dbReference>
<dbReference type="InterPro" id="IPR045584">
    <property type="entry name" value="Pilin-like"/>
</dbReference>
<keyword evidence="1" id="KW-1133">Transmembrane helix</keyword>
<dbReference type="Proteomes" id="UP001595478">
    <property type="component" value="Unassembled WGS sequence"/>
</dbReference>